<sequence>MAPWPARSQDQEAATDATVRFPDQPATKAKDQRRGGTVEMLAYIHTYARERERELDEEPSRRRMRIDKPRRRMRAYRIEKIASKQQKESLNGGSDPALPDQTPDQKPPRTTPHGPQTHLRRRNPSRRRRRRCSSSTGGCPRASKPVRHNAAREDGPGRSGSEACRRSGAQPAPFLIAADLFRRAAGSGDAIIGRGEWGRAGMGRQ</sequence>
<feature type="region of interest" description="Disordered" evidence="1">
    <location>
        <begin position="51"/>
        <end position="167"/>
    </location>
</feature>
<dbReference type="EMBL" id="GBRH01212023">
    <property type="protein sequence ID" value="JAD85872.1"/>
    <property type="molecule type" value="Transcribed_RNA"/>
</dbReference>
<feature type="compositionally biased region" description="Basic and acidic residues" evidence="1">
    <location>
        <begin position="76"/>
        <end position="87"/>
    </location>
</feature>
<protein>
    <submittedName>
        <fullName evidence="2">Uncharacterized protein</fullName>
    </submittedName>
</protein>
<name>A0A0A9DQ13_ARUDO</name>
<dbReference type="AlphaFoldDB" id="A0A0A9DQ13"/>
<proteinExistence type="predicted"/>
<feature type="region of interest" description="Disordered" evidence="1">
    <location>
        <begin position="1"/>
        <end position="37"/>
    </location>
</feature>
<accession>A0A0A9DQ13</accession>
<organism evidence="2">
    <name type="scientific">Arundo donax</name>
    <name type="common">Giant reed</name>
    <name type="synonym">Donax arundinaceus</name>
    <dbReference type="NCBI Taxonomy" id="35708"/>
    <lineage>
        <taxon>Eukaryota</taxon>
        <taxon>Viridiplantae</taxon>
        <taxon>Streptophyta</taxon>
        <taxon>Embryophyta</taxon>
        <taxon>Tracheophyta</taxon>
        <taxon>Spermatophyta</taxon>
        <taxon>Magnoliopsida</taxon>
        <taxon>Liliopsida</taxon>
        <taxon>Poales</taxon>
        <taxon>Poaceae</taxon>
        <taxon>PACMAD clade</taxon>
        <taxon>Arundinoideae</taxon>
        <taxon>Arundineae</taxon>
        <taxon>Arundo</taxon>
    </lineage>
</organism>
<evidence type="ECO:0000256" key="1">
    <source>
        <dbReference type="SAM" id="MobiDB-lite"/>
    </source>
</evidence>
<evidence type="ECO:0000313" key="2">
    <source>
        <dbReference type="EMBL" id="JAD85872.1"/>
    </source>
</evidence>
<reference evidence="2" key="2">
    <citation type="journal article" date="2015" name="Data Brief">
        <title>Shoot transcriptome of the giant reed, Arundo donax.</title>
        <authorList>
            <person name="Barrero R.A."/>
            <person name="Guerrero F.D."/>
            <person name="Moolhuijzen P."/>
            <person name="Goolsby J.A."/>
            <person name="Tidwell J."/>
            <person name="Bellgard S.E."/>
            <person name="Bellgard M.I."/>
        </authorList>
    </citation>
    <scope>NUCLEOTIDE SEQUENCE</scope>
    <source>
        <tissue evidence="2">Shoot tissue taken approximately 20 cm above the soil surface</tissue>
    </source>
</reference>
<feature type="compositionally biased region" description="Basic residues" evidence="1">
    <location>
        <begin position="118"/>
        <end position="132"/>
    </location>
</feature>
<feature type="compositionally biased region" description="Basic and acidic residues" evidence="1">
    <location>
        <begin position="51"/>
        <end position="61"/>
    </location>
</feature>
<feature type="compositionally biased region" description="Basic residues" evidence="1">
    <location>
        <begin position="62"/>
        <end position="75"/>
    </location>
</feature>
<reference evidence="2" key="1">
    <citation type="submission" date="2014-09" db="EMBL/GenBank/DDBJ databases">
        <authorList>
            <person name="Magalhaes I.L.F."/>
            <person name="Oliveira U."/>
            <person name="Santos F.R."/>
            <person name="Vidigal T.H.D.A."/>
            <person name="Brescovit A.D."/>
            <person name="Santos A.J."/>
        </authorList>
    </citation>
    <scope>NUCLEOTIDE SEQUENCE</scope>
    <source>
        <tissue evidence="2">Shoot tissue taken approximately 20 cm above the soil surface</tissue>
    </source>
</reference>